<keyword evidence="2" id="KW-1185">Reference proteome</keyword>
<feature type="region of interest" description="Disordered" evidence="1">
    <location>
        <begin position="42"/>
        <end position="63"/>
    </location>
</feature>
<sequence>MLEQPWVCLPSTGRGGLLGSGVAMGDNRSVLPPTPCITRAARERATGPSSEHQPQRTTAERVQELPRDPSAMLQSLLRPLLLLLLCHCLQGRVLPESAPAQSTAEPRDLASTPVPAPPGSPQATARLLLASLSQRLPSRGGLPAMGVSCSDLLPQALQGFTVMPPLPRALASAALALALHGAGCAPEAEALVLELYAMLEVPDADALLLSMSRLPHVGWTPLLSPLGQLWGTAPGRCSGLVPLADVQLQGPAARVHLTFPGAAAACSRLGPACAGVAPHGTTAYRVVGPQGASFVATPGARAWLHQCQRTGRHRVRREVCDGETEPRVHAVVSWLPGVSTFYNMGTGLYYAYNSCMLRAEERAVDLAWDLGFDTVALLTGNASGFVASAVLHSGLKAGVRALVSHFTQDVALIPTSTLTPSPSLSPVTDFYYDAFYSSK</sequence>
<dbReference type="InParanoid" id="A0A1U7SRM4"/>
<dbReference type="InterPro" id="IPR026114">
    <property type="entry name" value="APOF"/>
</dbReference>
<evidence type="ECO:0000313" key="2">
    <source>
        <dbReference type="Proteomes" id="UP000189705"/>
    </source>
</evidence>
<dbReference type="PANTHER" id="PTHR15011">
    <property type="entry name" value="APOLIPOPROTEIN F"/>
    <property type="match status" value="1"/>
</dbReference>
<dbReference type="GO" id="GO:0008203">
    <property type="term" value="P:cholesterol metabolic process"/>
    <property type="evidence" value="ECO:0007669"/>
    <property type="project" value="TreeGrafter"/>
</dbReference>
<dbReference type="CTD" id="319"/>
<feature type="compositionally biased region" description="Polar residues" evidence="1">
    <location>
        <begin position="47"/>
        <end position="57"/>
    </location>
</feature>
<dbReference type="STRING" id="38654.A0A1U7SRM4"/>
<dbReference type="GeneID" id="102379477"/>
<organism evidence="2 3">
    <name type="scientific">Alligator sinensis</name>
    <name type="common">Chinese alligator</name>
    <dbReference type="NCBI Taxonomy" id="38654"/>
    <lineage>
        <taxon>Eukaryota</taxon>
        <taxon>Metazoa</taxon>
        <taxon>Chordata</taxon>
        <taxon>Craniata</taxon>
        <taxon>Vertebrata</taxon>
        <taxon>Euteleostomi</taxon>
        <taxon>Archelosauria</taxon>
        <taxon>Archosauria</taxon>
        <taxon>Crocodylia</taxon>
        <taxon>Alligatoridae</taxon>
        <taxon>Alligatorinae</taxon>
        <taxon>Alligator</taxon>
    </lineage>
</organism>
<reference evidence="3" key="1">
    <citation type="submission" date="2025-08" db="UniProtKB">
        <authorList>
            <consortium name="RefSeq"/>
        </authorList>
    </citation>
    <scope>IDENTIFICATION</scope>
</reference>
<protein>
    <submittedName>
        <fullName evidence="3">Apolipoprotein F</fullName>
    </submittedName>
</protein>
<dbReference type="RefSeq" id="XP_006035322.2">
    <property type="nucleotide sequence ID" value="XM_006035260.3"/>
</dbReference>
<dbReference type="Pfam" id="PF15148">
    <property type="entry name" value="Apolipo_F"/>
    <property type="match status" value="2"/>
</dbReference>
<gene>
    <name evidence="3" type="primary">APOF</name>
</gene>
<dbReference type="GO" id="GO:0005615">
    <property type="term" value="C:extracellular space"/>
    <property type="evidence" value="ECO:0007669"/>
    <property type="project" value="TreeGrafter"/>
</dbReference>
<dbReference type="PANTHER" id="PTHR15011:SF3">
    <property type="entry name" value="APOLIPOPROTEIN F"/>
    <property type="match status" value="1"/>
</dbReference>
<dbReference type="OrthoDB" id="9895613at2759"/>
<dbReference type="KEGG" id="asn:102379477"/>
<accession>A0A1U7SRM4</accession>
<dbReference type="eggNOG" id="ENOG502QUQ0">
    <property type="taxonomic scope" value="Eukaryota"/>
</dbReference>
<feature type="region of interest" description="Disordered" evidence="1">
    <location>
        <begin position="98"/>
        <end position="120"/>
    </location>
</feature>
<evidence type="ECO:0000256" key="1">
    <source>
        <dbReference type="SAM" id="MobiDB-lite"/>
    </source>
</evidence>
<proteinExistence type="predicted"/>
<dbReference type="Proteomes" id="UP000189705">
    <property type="component" value="Unplaced"/>
</dbReference>
<dbReference type="AlphaFoldDB" id="A0A1U7SRM4"/>
<name>A0A1U7SRM4_ALLSI</name>
<evidence type="ECO:0000313" key="3">
    <source>
        <dbReference type="RefSeq" id="XP_006035322.2"/>
    </source>
</evidence>